<comment type="caution">
    <text evidence="1">The sequence shown here is derived from an EMBL/GenBank/DDBJ whole genome shotgun (WGS) entry which is preliminary data.</text>
</comment>
<name>A0AAV4T0B1_CAEEX</name>
<evidence type="ECO:0000313" key="2">
    <source>
        <dbReference type="Proteomes" id="UP001054945"/>
    </source>
</evidence>
<protein>
    <submittedName>
        <fullName evidence="1">Uncharacterized protein</fullName>
    </submittedName>
</protein>
<organism evidence="1 2">
    <name type="scientific">Caerostris extrusa</name>
    <name type="common">Bark spider</name>
    <name type="synonym">Caerostris bankana</name>
    <dbReference type="NCBI Taxonomy" id="172846"/>
    <lineage>
        <taxon>Eukaryota</taxon>
        <taxon>Metazoa</taxon>
        <taxon>Ecdysozoa</taxon>
        <taxon>Arthropoda</taxon>
        <taxon>Chelicerata</taxon>
        <taxon>Arachnida</taxon>
        <taxon>Araneae</taxon>
        <taxon>Araneomorphae</taxon>
        <taxon>Entelegynae</taxon>
        <taxon>Araneoidea</taxon>
        <taxon>Araneidae</taxon>
        <taxon>Caerostris</taxon>
    </lineage>
</organism>
<proteinExistence type="predicted"/>
<keyword evidence="2" id="KW-1185">Reference proteome</keyword>
<reference evidence="1 2" key="1">
    <citation type="submission" date="2021-06" db="EMBL/GenBank/DDBJ databases">
        <title>Caerostris extrusa draft genome.</title>
        <authorList>
            <person name="Kono N."/>
            <person name="Arakawa K."/>
        </authorList>
    </citation>
    <scope>NUCLEOTIDE SEQUENCE [LARGE SCALE GENOMIC DNA]</scope>
</reference>
<gene>
    <name evidence="1" type="ORF">CEXT_720161</name>
</gene>
<evidence type="ECO:0000313" key="1">
    <source>
        <dbReference type="EMBL" id="GIY38821.1"/>
    </source>
</evidence>
<dbReference type="Proteomes" id="UP001054945">
    <property type="component" value="Unassembled WGS sequence"/>
</dbReference>
<dbReference type="EMBL" id="BPLR01010361">
    <property type="protein sequence ID" value="GIY38821.1"/>
    <property type="molecule type" value="Genomic_DNA"/>
</dbReference>
<sequence length="85" mass="9603">MATIVGSKPMFSITNEANLTWQRHREGIRSGSIRMRTARRDRCRPPSGGFVILPHPLFSPAILLHSILLFLSSAIDLVRILWHKG</sequence>
<accession>A0AAV4T0B1</accession>
<dbReference type="AlphaFoldDB" id="A0AAV4T0B1"/>